<dbReference type="STRING" id="753702.SAMN04488102_101200"/>
<dbReference type="Gene3D" id="3.30.2320.30">
    <property type="entry name" value="ATP synthase, E subunit, C-terminal"/>
    <property type="match status" value="1"/>
</dbReference>
<dbReference type="GO" id="GO:0046961">
    <property type="term" value="F:proton-transporting ATPase activity, rotational mechanism"/>
    <property type="evidence" value="ECO:0007669"/>
    <property type="project" value="InterPro"/>
</dbReference>
<comment type="similarity">
    <text evidence="1">Belongs to the V-ATPase E subunit family.</text>
</comment>
<dbReference type="SUPFAM" id="SSF160527">
    <property type="entry name" value="V-type ATPase subunit E-like"/>
    <property type="match status" value="1"/>
</dbReference>
<evidence type="ECO:0000313" key="6">
    <source>
        <dbReference type="Proteomes" id="UP000199612"/>
    </source>
</evidence>
<organism evidence="5 6">
    <name type="scientific">Alkalibacterium subtropicum</name>
    <dbReference type="NCBI Taxonomy" id="753702"/>
    <lineage>
        <taxon>Bacteria</taxon>
        <taxon>Bacillati</taxon>
        <taxon>Bacillota</taxon>
        <taxon>Bacilli</taxon>
        <taxon>Lactobacillales</taxon>
        <taxon>Carnobacteriaceae</taxon>
        <taxon>Alkalibacterium</taxon>
    </lineage>
</organism>
<dbReference type="EMBL" id="FOLT01000001">
    <property type="protein sequence ID" value="SFB87154.1"/>
    <property type="molecule type" value="Genomic_DNA"/>
</dbReference>
<dbReference type="InterPro" id="IPR038495">
    <property type="entry name" value="ATPase_E_C"/>
</dbReference>
<dbReference type="OrthoDB" id="2166166at2"/>
<keyword evidence="2" id="KW-0813">Transport</keyword>
<proteinExistence type="inferred from homology"/>
<evidence type="ECO:0000313" key="5">
    <source>
        <dbReference type="EMBL" id="SFB87154.1"/>
    </source>
</evidence>
<sequence>MADLKLLTERVVEKEKAALRQKVEQTQVEAEDEIQASQAAEAANRQQLKDDVKAKVEREYAIKKNTLEIQKRNAILSAKQNVLSKVIADAKEKMNTIDAKTFQVFVVSVLQQFKNEEKVTLTFGEKSAHLVDENWIRTNGPKELTVHVASETIPDKSGFIVEKAGIDYNFIFDTLVDEVKSDILSDISNELF</sequence>
<evidence type="ECO:0000256" key="4">
    <source>
        <dbReference type="SAM" id="Coils"/>
    </source>
</evidence>
<protein>
    <submittedName>
        <fullName evidence="5">V/A-type H+-transporting ATPase subunit E</fullName>
    </submittedName>
</protein>
<evidence type="ECO:0000256" key="2">
    <source>
        <dbReference type="ARBA" id="ARBA00022448"/>
    </source>
</evidence>
<dbReference type="Pfam" id="PF01991">
    <property type="entry name" value="vATP-synt_E"/>
    <property type="match status" value="1"/>
</dbReference>
<feature type="coiled-coil region" evidence="4">
    <location>
        <begin position="9"/>
        <end position="73"/>
    </location>
</feature>
<dbReference type="GO" id="GO:0033178">
    <property type="term" value="C:proton-transporting two-sector ATPase complex, catalytic domain"/>
    <property type="evidence" value="ECO:0007669"/>
    <property type="project" value="InterPro"/>
</dbReference>
<keyword evidence="6" id="KW-1185">Reference proteome</keyword>
<keyword evidence="3" id="KW-0406">Ion transport</keyword>
<reference evidence="6" key="1">
    <citation type="submission" date="2016-10" db="EMBL/GenBank/DDBJ databases">
        <authorList>
            <person name="Varghese N."/>
            <person name="Submissions S."/>
        </authorList>
    </citation>
    <scope>NUCLEOTIDE SEQUENCE [LARGE SCALE GENOMIC DNA]</scope>
    <source>
        <strain evidence="6">DSM 23664</strain>
    </source>
</reference>
<accession>A0A1I1EJ70</accession>
<name>A0A1I1EJ70_9LACT</name>
<evidence type="ECO:0000256" key="1">
    <source>
        <dbReference type="ARBA" id="ARBA00005901"/>
    </source>
</evidence>
<evidence type="ECO:0000256" key="3">
    <source>
        <dbReference type="ARBA" id="ARBA00023065"/>
    </source>
</evidence>
<dbReference type="InterPro" id="IPR002842">
    <property type="entry name" value="ATPase_V1_Esu"/>
</dbReference>
<gene>
    <name evidence="5" type="ORF">SAMN04488102_101200</name>
</gene>
<dbReference type="AlphaFoldDB" id="A0A1I1EJ70"/>
<keyword evidence="4" id="KW-0175">Coiled coil</keyword>
<dbReference type="RefSeq" id="WP_091527927.1">
    <property type="nucleotide sequence ID" value="NZ_FOLT01000001.1"/>
</dbReference>
<dbReference type="Proteomes" id="UP000199612">
    <property type="component" value="Unassembled WGS sequence"/>
</dbReference>